<dbReference type="Proteomes" id="UP000050544">
    <property type="component" value="Unassembled WGS sequence"/>
</dbReference>
<keyword evidence="5" id="KW-1185">Reference proteome</keyword>
<evidence type="ECO:0000313" key="5">
    <source>
        <dbReference type="Proteomes" id="UP000050544"/>
    </source>
</evidence>
<dbReference type="OrthoDB" id="9805159at2"/>
<evidence type="ECO:0000313" key="4">
    <source>
        <dbReference type="EMBL" id="KPL82675.1"/>
    </source>
</evidence>
<dbReference type="InterPro" id="IPR032091">
    <property type="entry name" value="Malt_amylase-like_C"/>
</dbReference>
<dbReference type="GO" id="GO:0016798">
    <property type="term" value="F:hydrolase activity, acting on glycosyl bonds"/>
    <property type="evidence" value="ECO:0007669"/>
    <property type="project" value="UniProtKB-KW"/>
</dbReference>
<evidence type="ECO:0000256" key="1">
    <source>
        <dbReference type="ARBA" id="ARBA00022801"/>
    </source>
</evidence>
<dbReference type="InterPro" id="IPR013780">
    <property type="entry name" value="Glyco_hydro_b"/>
</dbReference>
<dbReference type="PANTHER" id="PTHR10357:SF210">
    <property type="entry name" value="MALTODEXTRIN GLUCOSIDASE"/>
    <property type="match status" value="1"/>
</dbReference>
<dbReference type="AlphaFoldDB" id="A0A0P6XHI3"/>
<dbReference type="Gene3D" id="3.20.20.80">
    <property type="entry name" value="Glycosidases"/>
    <property type="match status" value="1"/>
</dbReference>
<accession>A0A0P6XHI3</accession>
<dbReference type="RefSeq" id="WP_054522207.1">
    <property type="nucleotide sequence ID" value="NZ_LGKO01000005.1"/>
</dbReference>
<dbReference type="PANTHER" id="PTHR10357">
    <property type="entry name" value="ALPHA-AMYLASE FAMILY MEMBER"/>
    <property type="match status" value="1"/>
</dbReference>
<comment type="caution">
    <text evidence="4">The sequence shown here is derived from an EMBL/GenBank/DDBJ whole genome shotgun (WGS) entry which is preliminary data.</text>
</comment>
<dbReference type="SUPFAM" id="SSF51445">
    <property type="entry name" value="(Trans)glycosidases"/>
    <property type="match status" value="1"/>
</dbReference>
<organism evidence="4 5">
    <name type="scientific">Thermanaerothrix daxensis</name>
    <dbReference type="NCBI Taxonomy" id="869279"/>
    <lineage>
        <taxon>Bacteria</taxon>
        <taxon>Bacillati</taxon>
        <taxon>Chloroflexota</taxon>
        <taxon>Anaerolineae</taxon>
        <taxon>Anaerolineales</taxon>
        <taxon>Anaerolineaceae</taxon>
        <taxon>Thermanaerothrix</taxon>
    </lineage>
</organism>
<reference evidence="4 5" key="1">
    <citation type="submission" date="2015-07" db="EMBL/GenBank/DDBJ databases">
        <title>Whole genome sequence of Thermanaerothrix daxensis DSM 23592.</title>
        <authorList>
            <person name="Hemp J."/>
            <person name="Ward L.M."/>
            <person name="Pace L.A."/>
            <person name="Fischer W.W."/>
        </authorList>
    </citation>
    <scope>NUCLEOTIDE SEQUENCE [LARGE SCALE GENOMIC DNA]</scope>
    <source>
        <strain evidence="4 5">GNS-1</strain>
    </source>
</reference>
<dbReference type="SUPFAM" id="SSF51011">
    <property type="entry name" value="Glycosyl hydrolase domain"/>
    <property type="match status" value="1"/>
</dbReference>
<keyword evidence="2" id="KW-0326">Glycosidase</keyword>
<dbReference type="STRING" id="869279.SE15_11325"/>
<evidence type="ECO:0000256" key="2">
    <source>
        <dbReference type="ARBA" id="ARBA00023295"/>
    </source>
</evidence>
<dbReference type="SMART" id="SM00642">
    <property type="entry name" value="Aamy"/>
    <property type="match status" value="1"/>
</dbReference>
<gene>
    <name evidence="4" type="ORF">SE15_11325</name>
</gene>
<dbReference type="Pfam" id="PF00128">
    <property type="entry name" value="Alpha-amylase"/>
    <property type="match status" value="1"/>
</dbReference>
<dbReference type="PATRIC" id="fig|869279.4.peg.1887"/>
<dbReference type="Pfam" id="PF16657">
    <property type="entry name" value="Malt_amylase_C"/>
    <property type="match status" value="1"/>
</dbReference>
<dbReference type="Gene3D" id="2.60.40.1180">
    <property type="entry name" value="Golgi alpha-mannosidase II"/>
    <property type="match status" value="1"/>
</dbReference>
<dbReference type="InterPro" id="IPR006047">
    <property type="entry name" value="GH13_cat_dom"/>
</dbReference>
<sequence>MKVPEWVFDAVFYQIFPDRFANGDPGNDPPNVHPWGAPPDLYHFQGGDLRGILQKLDYLLDLGITAIYLNPIFLSPSTHRYNTTDYFRIDERLGSMQDFENLLAHAHRHGVRILLDGVFNHCGRGFFAFVDVLENQQHSAYRDWFHIYKFPVNAYSRGPARYEAWWGIKSLPKFNTDNPRVRAYLMNVARFWTEKGIDGWRLDVPNEIDDDAFWAEFRETVKQINPDAYLVGEIWEVNPRWVSEGHFDGLMNYPLREAILRFLNREMTATQFAGDVERVLHAYAPENRLAMYVPLGSHDTPRVMTVLGGHREAVKMAFALQFALPGAPAIYYGDEIGLPGEKDPDCRRAFPWDESFWDLDLRAWVKRLIQLRKAEVALRRGDFRFVSVEDSSRCCAFVRQHARERVLVVANAGAQDRTVGIRLEALGQVDRSAIRPLLGEAFNWWVDEDCLRVSLPPYGVFWAACPA</sequence>
<evidence type="ECO:0000259" key="3">
    <source>
        <dbReference type="SMART" id="SM00642"/>
    </source>
</evidence>
<dbReference type="CDD" id="cd11338">
    <property type="entry name" value="AmyAc_CMD"/>
    <property type="match status" value="1"/>
</dbReference>
<name>A0A0P6XHI3_9CHLR</name>
<protein>
    <recommendedName>
        <fullName evidence="3">Glycosyl hydrolase family 13 catalytic domain-containing protein</fullName>
    </recommendedName>
</protein>
<dbReference type="InterPro" id="IPR017853">
    <property type="entry name" value="GH"/>
</dbReference>
<dbReference type="GO" id="GO:0005975">
    <property type="term" value="P:carbohydrate metabolic process"/>
    <property type="evidence" value="ECO:0007669"/>
    <property type="project" value="InterPro"/>
</dbReference>
<proteinExistence type="predicted"/>
<keyword evidence="1" id="KW-0378">Hydrolase</keyword>
<feature type="domain" description="Glycosyl hydrolase family 13 catalytic" evidence="3">
    <location>
        <begin position="14"/>
        <end position="372"/>
    </location>
</feature>
<dbReference type="EMBL" id="LGKO01000005">
    <property type="protein sequence ID" value="KPL82675.1"/>
    <property type="molecule type" value="Genomic_DNA"/>
</dbReference>